<evidence type="ECO:0000313" key="2">
    <source>
        <dbReference type="Proteomes" id="UP000217696"/>
    </source>
</evidence>
<accession>A0A0U5B3F6</accession>
<dbReference type="RefSeq" id="WP_096466577.1">
    <property type="nucleotide sequence ID" value="NZ_AP017312.1"/>
</dbReference>
<reference evidence="1 2" key="1">
    <citation type="submission" date="2015-12" db="EMBL/GenBank/DDBJ databases">
        <title>Genome sequence of Aneurinibacillus soli.</title>
        <authorList>
            <person name="Lee J.S."/>
            <person name="Lee K.C."/>
            <person name="Kim K.K."/>
            <person name="Lee B.W."/>
        </authorList>
    </citation>
    <scope>NUCLEOTIDE SEQUENCE [LARGE SCALE GENOMIC DNA]</scope>
    <source>
        <strain evidence="1 2">CB4</strain>
    </source>
</reference>
<sequence length="162" mass="18778">MLRYGGLCSSVIAILVICKVWLFPYMLHCMLAIGDLGALLYEMGILVLGSTALIMYVLLGHIGKYRFRLGRKRQLACVLMLQFPFFLHGWLKMMSVSPHMVTPLYEFAEGWCSLIAEPIRLLFFVYPWTDVIAVTLSLLLVWIGRGLRTELDDFFFFWENRK</sequence>
<keyword evidence="2" id="KW-1185">Reference proteome</keyword>
<proteinExistence type="predicted"/>
<dbReference type="KEGG" id="asoc:CB4_03057"/>
<evidence type="ECO:0000313" key="1">
    <source>
        <dbReference type="EMBL" id="BAU28880.1"/>
    </source>
</evidence>
<organism evidence="1 2">
    <name type="scientific">Aneurinibacillus soli</name>
    <dbReference type="NCBI Taxonomy" id="1500254"/>
    <lineage>
        <taxon>Bacteria</taxon>
        <taxon>Bacillati</taxon>
        <taxon>Bacillota</taxon>
        <taxon>Bacilli</taxon>
        <taxon>Bacillales</taxon>
        <taxon>Paenibacillaceae</taxon>
        <taxon>Aneurinibacillus group</taxon>
        <taxon>Aneurinibacillus</taxon>
    </lineage>
</organism>
<dbReference type="EMBL" id="AP017312">
    <property type="protein sequence ID" value="BAU28880.1"/>
    <property type="molecule type" value="Genomic_DNA"/>
</dbReference>
<dbReference type="Proteomes" id="UP000217696">
    <property type="component" value="Chromosome"/>
</dbReference>
<dbReference type="OrthoDB" id="2677893at2"/>
<dbReference type="AlphaFoldDB" id="A0A0U5B3F6"/>
<protein>
    <submittedName>
        <fullName evidence="1">Uncharacterized protein</fullName>
    </submittedName>
</protein>
<name>A0A0U5B3F6_9BACL</name>
<gene>
    <name evidence="1" type="ORF">CB4_03057</name>
</gene>